<protein>
    <submittedName>
        <fullName evidence="1">Uncharacterized protein</fullName>
    </submittedName>
</protein>
<dbReference type="HOGENOM" id="CLU_017203_0_0_1"/>
<proteinExistence type="predicted"/>
<dbReference type="AlphaFoldDB" id="A0A0C3LPV1"/>
<dbReference type="EMBL" id="KN823085">
    <property type="protein sequence ID" value="KIO23432.1"/>
    <property type="molecule type" value="Genomic_DNA"/>
</dbReference>
<reference evidence="1 2" key="1">
    <citation type="submission" date="2014-04" db="EMBL/GenBank/DDBJ databases">
        <authorList>
            <consortium name="DOE Joint Genome Institute"/>
            <person name="Kuo A."/>
            <person name="Girlanda M."/>
            <person name="Perotto S."/>
            <person name="Kohler A."/>
            <person name="Nagy L.G."/>
            <person name="Floudas D."/>
            <person name="Copeland A."/>
            <person name="Barry K.W."/>
            <person name="Cichocki N."/>
            <person name="Veneault-Fourrey C."/>
            <person name="LaButti K."/>
            <person name="Lindquist E.A."/>
            <person name="Lipzen A."/>
            <person name="Lundell T."/>
            <person name="Morin E."/>
            <person name="Murat C."/>
            <person name="Sun H."/>
            <person name="Tunlid A."/>
            <person name="Henrissat B."/>
            <person name="Grigoriev I.V."/>
            <person name="Hibbett D.S."/>
            <person name="Martin F."/>
            <person name="Nordberg H.P."/>
            <person name="Cantor M.N."/>
            <person name="Hua S.X."/>
        </authorList>
    </citation>
    <scope>NUCLEOTIDE SEQUENCE [LARGE SCALE GENOMIC DNA]</scope>
    <source>
        <strain evidence="1 2">MUT 4182</strain>
    </source>
</reference>
<dbReference type="STRING" id="1051891.A0A0C3LPV1"/>
<evidence type="ECO:0000313" key="2">
    <source>
        <dbReference type="Proteomes" id="UP000054248"/>
    </source>
</evidence>
<name>A0A0C3LPV1_9AGAM</name>
<gene>
    <name evidence="1" type="ORF">M407DRAFT_27126</name>
</gene>
<dbReference type="Proteomes" id="UP000054248">
    <property type="component" value="Unassembled WGS sequence"/>
</dbReference>
<sequence length="391" mass="44534">MGARHQIYIIANVLGRYRVVAVYHIQSLYPPEAVYMAWSILQHVKKHAGPFEKELQCLQQGRYNKNDTAYPCPFLAAVLFQCVQDYFGTFQLMFPLIYMGEDNNSGFTGIDVTEPFSPAYCFWPGWDGDHYGFPPDYPIDPEGFALRYYVEPGEEFEFQDLQKEVQDAILALQGERFIGSRQTLDEAWENWSPTLDEMDEEPPSEDAKEFTKTLRTAIEAGSTENAQQMADGLSSTSGVAEGLRRTLRRERLPKCCDPVIVKGFIIAQHLSNSNELDLSWMQLSPAQVLKVIRAVLQNDSFKISSLDISGNSDVTIGTLSEIFKLREASNLKRVFVFGCPKVEDFRRTEIRDRIGAGKETEVFNSYFPKDDSDEFCPWKTKPHSGQPRPRV</sequence>
<reference evidence="2" key="2">
    <citation type="submission" date="2015-01" db="EMBL/GenBank/DDBJ databases">
        <title>Evolutionary Origins and Diversification of the Mycorrhizal Mutualists.</title>
        <authorList>
            <consortium name="DOE Joint Genome Institute"/>
            <consortium name="Mycorrhizal Genomics Consortium"/>
            <person name="Kohler A."/>
            <person name="Kuo A."/>
            <person name="Nagy L.G."/>
            <person name="Floudas D."/>
            <person name="Copeland A."/>
            <person name="Barry K.W."/>
            <person name="Cichocki N."/>
            <person name="Veneault-Fourrey C."/>
            <person name="LaButti K."/>
            <person name="Lindquist E.A."/>
            <person name="Lipzen A."/>
            <person name="Lundell T."/>
            <person name="Morin E."/>
            <person name="Murat C."/>
            <person name="Riley R."/>
            <person name="Ohm R."/>
            <person name="Sun H."/>
            <person name="Tunlid A."/>
            <person name="Henrissat B."/>
            <person name="Grigoriev I.V."/>
            <person name="Hibbett D.S."/>
            <person name="Martin F."/>
        </authorList>
    </citation>
    <scope>NUCLEOTIDE SEQUENCE [LARGE SCALE GENOMIC DNA]</scope>
    <source>
        <strain evidence="2">MUT 4182</strain>
    </source>
</reference>
<evidence type="ECO:0000313" key="1">
    <source>
        <dbReference type="EMBL" id="KIO23432.1"/>
    </source>
</evidence>
<keyword evidence="2" id="KW-1185">Reference proteome</keyword>
<dbReference type="OrthoDB" id="3515175at2759"/>
<organism evidence="1 2">
    <name type="scientific">Tulasnella calospora MUT 4182</name>
    <dbReference type="NCBI Taxonomy" id="1051891"/>
    <lineage>
        <taxon>Eukaryota</taxon>
        <taxon>Fungi</taxon>
        <taxon>Dikarya</taxon>
        <taxon>Basidiomycota</taxon>
        <taxon>Agaricomycotina</taxon>
        <taxon>Agaricomycetes</taxon>
        <taxon>Cantharellales</taxon>
        <taxon>Tulasnellaceae</taxon>
        <taxon>Tulasnella</taxon>
    </lineage>
</organism>
<accession>A0A0C3LPV1</accession>